<dbReference type="InterPro" id="IPR003599">
    <property type="entry name" value="Ig_sub"/>
</dbReference>
<gene>
    <name evidence="8" type="primary">VSTM5</name>
</gene>
<dbReference type="GeneTree" id="ENSGT01130000278319"/>
<dbReference type="GO" id="GO:1904891">
    <property type="term" value="P:positive regulation of excitatory synapse assembly"/>
    <property type="evidence" value="ECO:0007669"/>
    <property type="project" value="TreeGrafter"/>
</dbReference>
<evidence type="ECO:0000259" key="7">
    <source>
        <dbReference type="SMART" id="SM00409"/>
    </source>
</evidence>
<evidence type="ECO:0000313" key="8">
    <source>
        <dbReference type="Ensembl" id="ENSECRP00000005808.1"/>
    </source>
</evidence>
<name>A0A8C4RRS7_ERPCA</name>
<dbReference type="InterPro" id="IPR015631">
    <property type="entry name" value="CD2/SLAM_rcpt"/>
</dbReference>
<evidence type="ECO:0000256" key="1">
    <source>
        <dbReference type="ARBA" id="ARBA00004370"/>
    </source>
</evidence>
<dbReference type="InterPro" id="IPR013106">
    <property type="entry name" value="Ig_V-set"/>
</dbReference>
<dbReference type="PANTHER" id="PTHR12080">
    <property type="entry name" value="SIGNALING LYMPHOCYTIC ACTIVATION MOLECULE"/>
    <property type="match status" value="1"/>
</dbReference>
<reference evidence="8" key="1">
    <citation type="submission" date="2021-06" db="EMBL/GenBank/DDBJ databases">
        <authorList>
            <consortium name="Wellcome Sanger Institute Data Sharing"/>
        </authorList>
    </citation>
    <scope>NUCLEOTIDE SEQUENCE [LARGE SCALE GENOMIC DNA]</scope>
</reference>
<dbReference type="InterPro" id="IPR013783">
    <property type="entry name" value="Ig-like_fold"/>
</dbReference>
<dbReference type="SMART" id="SM00409">
    <property type="entry name" value="IG"/>
    <property type="match status" value="1"/>
</dbReference>
<feature type="signal peptide" evidence="6">
    <location>
        <begin position="1"/>
        <end position="32"/>
    </location>
</feature>
<dbReference type="SUPFAM" id="SSF48726">
    <property type="entry name" value="Immunoglobulin"/>
    <property type="match status" value="1"/>
</dbReference>
<dbReference type="GO" id="GO:0030424">
    <property type="term" value="C:axon"/>
    <property type="evidence" value="ECO:0007669"/>
    <property type="project" value="TreeGrafter"/>
</dbReference>
<evidence type="ECO:0000256" key="2">
    <source>
        <dbReference type="ARBA" id="ARBA00022729"/>
    </source>
</evidence>
<evidence type="ECO:0000313" key="9">
    <source>
        <dbReference type="Proteomes" id="UP000694620"/>
    </source>
</evidence>
<evidence type="ECO:0000256" key="5">
    <source>
        <dbReference type="SAM" id="Phobius"/>
    </source>
</evidence>
<dbReference type="InterPro" id="IPR036179">
    <property type="entry name" value="Ig-like_dom_sf"/>
</dbReference>
<reference evidence="8" key="2">
    <citation type="submission" date="2025-08" db="UniProtKB">
        <authorList>
            <consortium name="Ensembl"/>
        </authorList>
    </citation>
    <scope>IDENTIFICATION</scope>
</reference>
<protein>
    <submittedName>
        <fullName evidence="8">V-set and transmembrane domain containing 5</fullName>
    </submittedName>
</protein>
<dbReference type="AlphaFoldDB" id="A0A8C4RRS7"/>
<proteinExistence type="predicted"/>
<feature type="domain" description="Immunoglobulin" evidence="7">
    <location>
        <begin position="39"/>
        <end position="138"/>
    </location>
</feature>
<keyword evidence="5" id="KW-0812">Transmembrane</keyword>
<comment type="subcellular location">
    <subcellularLocation>
        <location evidence="1">Membrane</location>
    </subcellularLocation>
</comment>
<evidence type="ECO:0000256" key="3">
    <source>
        <dbReference type="ARBA" id="ARBA00023136"/>
    </source>
</evidence>
<dbReference type="Gene3D" id="2.60.40.10">
    <property type="entry name" value="Immunoglobulins"/>
    <property type="match status" value="1"/>
</dbReference>
<keyword evidence="4" id="KW-0325">Glycoprotein</keyword>
<sequence length="199" mass="22498">MSTPGNVWKGLTRAPALLCLLCLLQISFQTEGVTITIPHLVINATVDENATLSMDYSCQGSPTIQWKYVSDWYTTNITVWEPHMYENTTGAYQDRLNLYENGSIQILHVQISDAGFYVVTVTEDSGTSKEGIMVLKVHEKIFEDLHVVSIAVTFLVFISGFIMILMWLLNKAVEKHLKQKWSLTLQESSDIEVIELQPL</sequence>
<keyword evidence="5" id="KW-1133">Transmembrane helix</keyword>
<reference evidence="8" key="3">
    <citation type="submission" date="2025-09" db="UniProtKB">
        <authorList>
            <consortium name="Ensembl"/>
        </authorList>
    </citation>
    <scope>IDENTIFICATION</scope>
</reference>
<dbReference type="GO" id="GO:0005886">
    <property type="term" value="C:plasma membrane"/>
    <property type="evidence" value="ECO:0007669"/>
    <property type="project" value="TreeGrafter"/>
</dbReference>
<feature type="chain" id="PRO_5034838088" evidence="6">
    <location>
        <begin position="33"/>
        <end position="199"/>
    </location>
</feature>
<keyword evidence="3 5" id="KW-0472">Membrane</keyword>
<dbReference type="Ensembl" id="ENSECRT00000005906.1">
    <property type="protein sequence ID" value="ENSECRP00000005808.1"/>
    <property type="gene ID" value="ENSECRG00000003888.1"/>
</dbReference>
<organism evidence="8 9">
    <name type="scientific">Erpetoichthys calabaricus</name>
    <name type="common">Rope fish</name>
    <name type="synonym">Calamoichthys calabaricus</name>
    <dbReference type="NCBI Taxonomy" id="27687"/>
    <lineage>
        <taxon>Eukaryota</taxon>
        <taxon>Metazoa</taxon>
        <taxon>Chordata</taxon>
        <taxon>Craniata</taxon>
        <taxon>Vertebrata</taxon>
        <taxon>Euteleostomi</taxon>
        <taxon>Actinopterygii</taxon>
        <taxon>Polypteriformes</taxon>
        <taxon>Polypteridae</taxon>
        <taxon>Erpetoichthys</taxon>
    </lineage>
</organism>
<evidence type="ECO:0000256" key="6">
    <source>
        <dbReference type="SAM" id="SignalP"/>
    </source>
</evidence>
<keyword evidence="2 6" id="KW-0732">Signal</keyword>
<dbReference type="Proteomes" id="UP000694620">
    <property type="component" value="Chromosome 4"/>
</dbReference>
<dbReference type="GO" id="GO:0046847">
    <property type="term" value="P:filopodium assembly"/>
    <property type="evidence" value="ECO:0007669"/>
    <property type="project" value="TreeGrafter"/>
</dbReference>
<keyword evidence="9" id="KW-1185">Reference proteome</keyword>
<evidence type="ECO:0000256" key="4">
    <source>
        <dbReference type="ARBA" id="ARBA00023180"/>
    </source>
</evidence>
<accession>A0A8C4RRS7</accession>
<dbReference type="PANTHER" id="PTHR12080:SF93">
    <property type="entry name" value="V-SET AND TRANSMEMBRANE DOMAIN-CONTAINING PROTEIN 5"/>
    <property type="match status" value="1"/>
</dbReference>
<feature type="transmembrane region" description="Helical" evidence="5">
    <location>
        <begin position="145"/>
        <end position="169"/>
    </location>
</feature>
<dbReference type="GO" id="GO:0030425">
    <property type="term" value="C:dendrite"/>
    <property type="evidence" value="ECO:0007669"/>
    <property type="project" value="TreeGrafter"/>
</dbReference>
<dbReference type="Pfam" id="PF07686">
    <property type="entry name" value="V-set"/>
    <property type="match status" value="1"/>
</dbReference>
<dbReference type="OrthoDB" id="9933251at2759"/>